<evidence type="ECO:0000256" key="4">
    <source>
        <dbReference type="PROSITE-ProRule" id="PRU00091"/>
    </source>
</evidence>
<name>A0A0D2VT96_CAPO3</name>
<feature type="compositionally biased region" description="Polar residues" evidence="5">
    <location>
        <begin position="838"/>
        <end position="847"/>
    </location>
</feature>
<dbReference type="SUPFAM" id="SSF48371">
    <property type="entry name" value="ARM repeat"/>
    <property type="match status" value="1"/>
</dbReference>
<keyword evidence="3" id="KW-0862">Zinc</keyword>
<dbReference type="GO" id="GO:0008270">
    <property type="term" value="F:zinc ion binding"/>
    <property type="evidence" value="ECO:0007669"/>
    <property type="project" value="UniProtKB-KW"/>
</dbReference>
<feature type="domain" description="FYVE-type" evidence="6">
    <location>
        <begin position="174"/>
        <end position="234"/>
    </location>
</feature>
<keyword evidence="8" id="KW-1185">Reference proteome</keyword>
<sequence length="989" mass="104608">MSRGVVAMAWRPPQDDAVDLMLASGHFTPPPPSQPGRSHSHSLNNPAVSGTQSQNQSQSRTASMSSLPSSDRAAVRSGDSATTPVSFSSSSYAAAAADVASSGSVTDRVLAAMQRDRSETTTTPTPDPQLAHDEGSSSSSSSTGRGSNSHSNSNNHTGNVNVAGLPFQRPLWLGDGALSCLRCGQPFSLGRRRHHCRQCGRVLCHTCCTTKLPLPLLNYSEPERVCDDCVPVAKLVSAALAASLSPAPNSASILEDNAGRESGSESVRQLVRVARTLSELSARDDWFARVVSQGGILALARLCRSSSTEVQFFATEGLFHITKRPSAHASLARLGVCRTLLALIGRTASDSALLNVLRNLCILSKTEETRILLLQDNIIHAALYLSTSSIVSDAVQTLAGRCLSILVSFEAGQSAIVADRKGALRSLQSLLLSPNEIVQKYAAKSIAFITMHSERARARVLNEDMTMGGALVSVLCVCPNLHTISHCACAVANLASTLESQLIIPPEMITALCILAVEHSSVVEMQCHVARGLANFALFERNHDTILDVISQVFQLFSVPSDEIHRHVLRAIENLLTKASSASATSKARKVLLQRSDTMAHIRQLAGVANSTSPTEAVDNELDSYLAPEATRERARGVLVLLGELPSPTAADSTLPVVPSLALTPIDKSTSVTSTHSIPTGSLTTSNSTAMPSLLANSHSAAASPVTVVVATSALAVAHSFQSLSTNAAGSEPAVTHTKHQFTTTTSHEQYLAQLDLAHQSASLDTIMSAMQSQQRQHPFSDVPSLRQQIEAVQAHNLRADSSLAVSKSSAAGFQYMTKPASDSSLAPAGSTEDSHGRTASTTSLHSLQGALVDPPMAPTAHLSSSPNNYAASHAATRTRTRTRTMDTTGPPSFGSPVNSSGRPSPAFHPGELSPGFVAAVSHTGVDALVTLRARYQERLDKLLLQQQSHVHADMSDSMDKDVDRLHAKIAQLTLDIEAHQPGDGIITP</sequence>
<dbReference type="EMBL" id="KE346367">
    <property type="protein sequence ID" value="KJE94452.1"/>
    <property type="molecule type" value="Genomic_DNA"/>
</dbReference>
<feature type="region of interest" description="Disordered" evidence="5">
    <location>
        <begin position="820"/>
        <end position="906"/>
    </location>
</feature>
<proteinExistence type="predicted"/>
<dbReference type="SUPFAM" id="SSF57903">
    <property type="entry name" value="FYVE/PHD zinc finger"/>
    <property type="match status" value="1"/>
</dbReference>
<evidence type="ECO:0000256" key="3">
    <source>
        <dbReference type="ARBA" id="ARBA00022833"/>
    </source>
</evidence>
<dbReference type="RefSeq" id="XP_004346775.1">
    <property type="nucleotide sequence ID" value="XM_004346725.2"/>
</dbReference>
<evidence type="ECO:0000256" key="2">
    <source>
        <dbReference type="ARBA" id="ARBA00022771"/>
    </source>
</evidence>
<evidence type="ECO:0000313" key="7">
    <source>
        <dbReference type="EMBL" id="KJE94452.1"/>
    </source>
</evidence>
<evidence type="ECO:0000256" key="1">
    <source>
        <dbReference type="ARBA" id="ARBA00022723"/>
    </source>
</evidence>
<feature type="compositionally biased region" description="Polar residues" evidence="5">
    <location>
        <begin position="862"/>
        <end position="871"/>
    </location>
</feature>
<evidence type="ECO:0000259" key="6">
    <source>
        <dbReference type="PROSITE" id="PS50178"/>
    </source>
</evidence>
<accession>A0A0D2VT96</accession>
<organism evidence="7 8">
    <name type="scientific">Capsaspora owczarzaki (strain ATCC 30864)</name>
    <dbReference type="NCBI Taxonomy" id="595528"/>
    <lineage>
        <taxon>Eukaryota</taxon>
        <taxon>Filasterea</taxon>
        <taxon>Capsaspora</taxon>
    </lineage>
</organism>
<keyword evidence="1" id="KW-0479">Metal-binding</keyword>
<dbReference type="SMART" id="SM00064">
    <property type="entry name" value="FYVE"/>
    <property type="match status" value="1"/>
</dbReference>
<dbReference type="InterPro" id="IPR011011">
    <property type="entry name" value="Znf_FYVE_PHD"/>
</dbReference>
<gene>
    <name evidence="7" type="ORF">CAOG_005090</name>
</gene>
<dbReference type="Gene3D" id="3.30.40.10">
    <property type="entry name" value="Zinc/RING finger domain, C3HC4 (zinc finger)"/>
    <property type="match status" value="1"/>
</dbReference>
<evidence type="ECO:0000256" key="5">
    <source>
        <dbReference type="SAM" id="MobiDB-lite"/>
    </source>
</evidence>
<keyword evidence="2 4" id="KW-0863">Zinc-finger</keyword>
<dbReference type="eggNOG" id="KOG1818">
    <property type="taxonomic scope" value="Eukaryota"/>
</dbReference>
<dbReference type="InterPro" id="IPR013083">
    <property type="entry name" value="Znf_RING/FYVE/PHD"/>
</dbReference>
<dbReference type="OrthoDB" id="660555at2759"/>
<feature type="compositionally biased region" description="Polar residues" evidence="5">
    <location>
        <begin position="35"/>
        <end position="69"/>
    </location>
</feature>
<reference evidence="8" key="1">
    <citation type="submission" date="2011-02" db="EMBL/GenBank/DDBJ databases">
        <title>The Genome Sequence of Capsaspora owczarzaki ATCC 30864.</title>
        <authorList>
            <person name="Russ C."/>
            <person name="Cuomo C."/>
            <person name="Burger G."/>
            <person name="Gray M.W."/>
            <person name="Holland P.W.H."/>
            <person name="King N."/>
            <person name="Lang F.B.F."/>
            <person name="Roger A.J."/>
            <person name="Ruiz-Trillo I."/>
            <person name="Young S.K."/>
            <person name="Zeng Q."/>
            <person name="Gargeya S."/>
            <person name="Alvarado L."/>
            <person name="Berlin A."/>
            <person name="Chapman S.B."/>
            <person name="Chen Z."/>
            <person name="Freedman E."/>
            <person name="Gellesch M."/>
            <person name="Goldberg J."/>
            <person name="Griggs A."/>
            <person name="Gujja S."/>
            <person name="Heilman E."/>
            <person name="Heiman D."/>
            <person name="Howarth C."/>
            <person name="Mehta T."/>
            <person name="Neiman D."/>
            <person name="Pearson M."/>
            <person name="Roberts A."/>
            <person name="Saif S."/>
            <person name="Shea T."/>
            <person name="Shenoy N."/>
            <person name="Sisk P."/>
            <person name="Stolte C."/>
            <person name="Sykes S."/>
            <person name="White J."/>
            <person name="Yandava C."/>
            <person name="Haas B."/>
            <person name="Nusbaum C."/>
            <person name="Birren B."/>
        </authorList>
    </citation>
    <scope>NUCLEOTIDE SEQUENCE</scope>
    <source>
        <strain evidence="8">ATCC 30864</strain>
    </source>
</reference>
<dbReference type="Gene3D" id="1.25.10.10">
    <property type="entry name" value="Leucine-rich Repeat Variant"/>
    <property type="match status" value="2"/>
</dbReference>
<dbReference type="InParanoid" id="A0A0D2VT96"/>
<dbReference type="InterPro" id="IPR052113">
    <property type="entry name" value="FYVE-type_Zinc_Finger"/>
</dbReference>
<dbReference type="PANTHER" id="PTHR39490">
    <property type="entry name" value="ARRESTIN DOMAIN-CONTAINING PROTEIN D"/>
    <property type="match status" value="1"/>
</dbReference>
<dbReference type="Pfam" id="PF01363">
    <property type="entry name" value="FYVE"/>
    <property type="match status" value="1"/>
</dbReference>
<dbReference type="InterPro" id="IPR017455">
    <property type="entry name" value="Znf_FYVE-rel"/>
</dbReference>
<dbReference type="InterPro" id="IPR016024">
    <property type="entry name" value="ARM-type_fold"/>
</dbReference>
<dbReference type="AlphaFoldDB" id="A0A0D2VT96"/>
<dbReference type="InterPro" id="IPR000306">
    <property type="entry name" value="Znf_FYVE"/>
</dbReference>
<dbReference type="PROSITE" id="PS50178">
    <property type="entry name" value="ZF_FYVE"/>
    <property type="match status" value="1"/>
</dbReference>
<feature type="compositionally biased region" description="Low complexity" evidence="5">
    <location>
        <begin position="136"/>
        <end position="161"/>
    </location>
</feature>
<feature type="region of interest" description="Disordered" evidence="5">
    <location>
        <begin position="114"/>
        <end position="161"/>
    </location>
</feature>
<dbReference type="InterPro" id="IPR011989">
    <property type="entry name" value="ARM-like"/>
</dbReference>
<feature type="region of interest" description="Disordered" evidence="5">
    <location>
        <begin position="20"/>
        <end position="87"/>
    </location>
</feature>
<evidence type="ECO:0000313" key="8">
    <source>
        <dbReference type="Proteomes" id="UP000008743"/>
    </source>
</evidence>
<dbReference type="Proteomes" id="UP000008743">
    <property type="component" value="Unassembled WGS sequence"/>
</dbReference>
<dbReference type="PANTHER" id="PTHR39490:SF8">
    <property type="entry name" value="ZINC FINGER FYVE DOMAIN-CONTAINING PROTEIN 21"/>
    <property type="match status" value="1"/>
</dbReference>
<dbReference type="CDD" id="cd00065">
    <property type="entry name" value="FYVE_like_SF"/>
    <property type="match status" value="1"/>
</dbReference>
<protein>
    <recommendedName>
        <fullName evidence="6">FYVE-type domain-containing protein</fullName>
    </recommendedName>
</protein>